<name>A0A8H3LZC1_9GLOM</name>
<proteinExistence type="predicted"/>
<dbReference type="Proteomes" id="UP000615446">
    <property type="component" value="Unassembled WGS sequence"/>
</dbReference>
<evidence type="ECO:0000313" key="2">
    <source>
        <dbReference type="Proteomes" id="UP000615446"/>
    </source>
</evidence>
<accession>A0A8H3LZC1</accession>
<gene>
    <name evidence="1" type="ORF">RCL2_002174200</name>
</gene>
<reference evidence="1" key="1">
    <citation type="submission" date="2019-10" db="EMBL/GenBank/DDBJ databases">
        <title>Conservation and host-specific expression of non-tandemly repeated heterogenous ribosome RNA gene in arbuscular mycorrhizal fungi.</title>
        <authorList>
            <person name="Maeda T."/>
            <person name="Kobayashi Y."/>
            <person name="Nakagawa T."/>
            <person name="Ezawa T."/>
            <person name="Yamaguchi K."/>
            <person name="Bino T."/>
            <person name="Nishimoto Y."/>
            <person name="Shigenobu S."/>
            <person name="Kawaguchi M."/>
        </authorList>
    </citation>
    <scope>NUCLEOTIDE SEQUENCE</scope>
    <source>
        <strain evidence="1">HR1</strain>
    </source>
</reference>
<sequence length="67" mass="7943">MNNYFVTALHDLNIFYIVRLPQISLNRLNANFDDYHHSKYFKFVTTSRMLIGVYKNIIILTTQDSLS</sequence>
<dbReference type="EMBL" id="BLAL01000239">
    <property type="protein sequence ID" value="GES95050.1"/>
    <property type="molecule type" value="Genomic_DNA"/>
</dbReference>
<evidence type="ECO:0000313" key="1">
    <source>
        <dbReference type="EMBL" id="GES95050.1"/>
    </source>
</evidence>
<dbReference type="AlphaFoldDB" id="A0A8H3LZC1"/>
<organism evidence="1 2">
    <name type="scientific">Rhizophagus clarus</name>
    <dbReference type="NCBI Taxonomy" id="94130"/>
    <lineage>
        <taxon>Eukaryota</taxon>
        <taxon>Fungi</taxon>
        <taxon>Fungi incertae sedis</taxon>
        <taxon>Mucoromycota</taxon>
        <taxon>Glomeromycotina</taxon>
        <taxon>Glomeromycetes</taxon>
        <taxon>Glomerales</taxon>
        <taxon>Glomeraceae</taxon>
        <taxon>Rhizophagus</taxon>
    </lineage>
</organism>
<comment type="caution">
    <text evidence="1">The sequence shown here is derived from an EMBL/GenBank/DDBJ whole genome shotgun (WGS) entry which is preliminary data.</text>
</comment>
<protein>
    <submittedName>
        <fullName evidence="1">Uncharacterized protein</fullName>
    </submittedName>
</protein>